<dbReference type="Pfam" id="PF14432">
    <property type="entry name" value="DYW_deaminase"/>
    <property type="match status" value="1"/>
</dbReference>
<dbReference type="Gene3D" id="1.25.40.10">
    <property type="entry name" value="Tetratricopeptide repeat domain"/>
    <property type="match status" value="3"/>
</dbReference>
<accession>A0AAP0KNH6</accession>
<dbReference type="InterPro" id="IPR046848">
    <property type="entry name" value="E_motif"/>
</dbReference>
<evidence type="ECO:0000256" key="1">
    <source>
        <dbReference type="ARBA" id="ARBA00006643"/>
    </source>
</evidence>
<dbReference type="Proteomes" id="UP001417504">
    <property type="component" value="Unassembled WGS sequence"/>
</dbReference>
<proteinExistence type="inferred from homology"/>
<dbReference type="InterPro" id="IPR032867">
    <property type="entry name" value="DYW_dom"/>
</dbReference>
<evidence type="ECO:0000256" key="2">
    <source>
        <dbReference type="ARBA" id="ARBA00022737"/>
    </source>
</evidence>
<dbReference type="FunFam" id="1.25.40.10:FF:000348">
    <property type="entry name" value="Pentatricopeptide repeat-containing protein chloroplastic"/>
    <property type="match status" value="1"/>
</dbReference>
<keyword evidence="2" id="KW-0677">Repeat</keyword>
<dbReference type="Pfam" id="PF01535">
    <property type="entry name" value="PPR"/>
    <property type="match status" value="5"/>
</dbReference>
<name>A0AAP0KNH6_9MAGN</name>
<dbReference type="NCBIfam" id="TIGR00756">
    <property type="entry name" value="PPR"/>
    <property type="match status" value="2"/>
</dbReference>
<dbReference type="GO" id="GO:0009451">
    <property type="term" value="P:RNA modification"/>
    <property type="evidence" value="ECO:0007669"/>
    <property type="project" value="InterPro"/>
</dbReference>
<feature type="repeat" description="PPR" evidence="3">
    <location>
        <begin position="92"/>
        <end position="122"/>
    </location>
</feature>
<dbReference type="PROSITE" id="PS51375">
    <property type="entry name" value="PPR"/>
    <property type="match status" value="3"/>
</dbReference>
<dbReference type="InterPro" id="IPR011990">
    <property type="entry name" value="TPR-like_helical_dom_sf"/>
</dbReference>
<evidence type="ECO:0000256" key="3">
    <source>
        <dbReference type="PROSITE-ProRule" id="PRU00708"/>
    </source>
</evidence>
<evidence type="ECO:0000313" key="6">
    <source>
        <dbReference type="Proteomes" id="UP001417504"/>
    </source>
</evidence>
<dbReference type="PANTHER" id="PTHR47926">
    <property type="entry name" value="PENTATRICOPEPTIDE REPEAT-CONTAINING PROTEIN"/>
    <property type="match status" value="1"/>
</dbReference>
<reference evidence="5 6" key="1">
    <citation type="submission" date="2024-01" db="EMBL/GenBank/DDBJ databases">
        <title>Genome assemblies of Stephania.</title>
        <authorList>
            <person name="Yang L."/>
        </authorList>
    </citation>
    <scope>NUCLEOTIDE SEQUENCE [LARGE SCALE GENOMIC DNA]</scope>
    <source>
        <strain evidence="5">QJT</strain>
        <tissue evidence="5">Leaf</tissue>
    </source>
</reference>
<dbReference type="EMBL" id="JBBNAE010000001">
    <property type="protein sequence ID" value="KAK9155345.1"/>
    <property type="molecule type" value="Genomic_DNA"/>
</dbReference>
<keyword evidence="6" id="KW-1185">Reference proteome</keyword>
<protein>
    <recommendedName>
        <fullName evidence="4">DYW domain-containing protein</fullName>
    </recommendedName>
</protein>
<evidence type="ECO:0000313" key="5">
    <source>
        <dbReference type="EMBL" id="KAK9155345.1"/>
    </source>
</evidence>
<evidence type="ECO:0000259" key="4">
    <source>
        <dbReference type="Pfam" id="PF14432"/>
    </source>
</evidence>
<feature type="repeat" description="PPR" evidence="3">
    <location>
        <begin position="329"/>
        <end position="363"/>
    </location>
</feature>
<gene>
    <name evidence="5" type="ORF">Sjap_002825</name>
</gene>
<dbReference type="InterPro" id="IPR046960">
    <property type="entry name" value="PPR_At4g14850-like_plant"/>
</dbReference>
<dbReference type="FunFam" id="1.25.40.10:FF:000690">
    <property type="entry name" value="Pentatricopeptide repeat-containing protein"/>
    <property type="match status" value="1"/>
</dbReference>
<sequence>MKKPPALAVAVAPSLPRHAQQQSIEQATMSLITHSTNPNDHHHLLPQIHALLLKTSLLSNNFILATFLRRIISATTDLLYARSLFDQTSNPDAFLWNSMIRAYLTAQIPQQSIALFHQMRRQQRVFIDTFTVSLLLQACGRAGDVEYGFRAHALVFKHGFRSDLFVQTALIEMYAKLGFVGVAERVLGEVDEPDLVMYNVLLGEYVRVGEEWGCGGAREVFDEMPVRDLVGWSSMIAGYAKSARPGEPVKLFYEMQLDNVRPDGVVMVSVLSACGEMGALGMGRMVHEYIERNRIEVDVKLGTSLVDMYAKCGDIENSLIVFDNMVVKDVYAWSTMIVGLANHGEGELALAHFAKMVSLGIEPDDVAFIGALSACTHVGLVERGRALFASMNGVYRVAPKIEHYGCMIDLLGRTGHLEEARELIRSMPFAPDAIVWRALLSACKRYKNANLAEEATVKLMELDPHSDGNYVLLSNMYSQTKKWSEVANIRKLMRVMDIQKTPGSSSIEVDNVVHEFIAGDKLHSKSNDIYDMLEEMNDRLNAAGYKPVTSSVLQEMDDQTKQNVLATHSEKIAIAFGLLSTPSGSPIRIVKNLRVCEDCHLAIGLISMIYQRKIIVRDRNRFHHFVDGSCSCQGFW</sequence>
<feature type="repeat" description="PPR" evidence="3">
    <location>
        <begin position="228"/>
        <end position="262"/>
    </location>
</feature>
<comment type="similarity">
    <text evidence="1">Belongs to the PPR family. PCMP-H subfamily.</text>
</comment>
<organism evidence="5 6">
    <name type="scientific">Stephania japonica</name>
    <dbReference type="NCBI Taxonomy" id="461633"/>
    <lineage>
        <taxon>Eukaryota</taxon>
        <taxon>Viridiplantae</taxon>
        <taxon>Streptophyta</taxon>
        <taxon>Embryophyta</taxon>
        <taxon>Tracheophyta</taxon>
        <taxon>Spermatophyta</taxon>
        <taxon>Magnoliopsida</taxon>
        <taxon>Ranunculales</taxon>
        <taxon>Menispermaceae</taxon>
        <taxon>Menispermoideae</taxon>
        <taxon>Cissampelideae</taxon>
        <taxon>Stephania</taxon>
    </lineage>
</organism>
<dbReference type="PANTHER" id="PTHR47926:SF344">
    <property type="entry name" value="OS07G0636900 PROTEIN"/>
    <property type="match status" value="1"/>
</dbReference>
<dbReference type="AlphaFoldDB" id="A0AAP0KNH6"/>
<comment type="caution">
    <text evidence="5">The sequence shown here is derived from an EMBL/GenBank/DDBJ whole genome shotgun (WGS) entry which is preliminary data.</text>
</comment>
<feature type="domain" description="DYW" evidence="4">
    <location>
        <begin position="544"/>
        <end position="636"/>
    </location>
</feature>
<dbReference type="GO" id="GO:0003729">
    <property type="term" value="F:mRNA binding"/>
    <property type="evidence" value="ECO:0007669"/>
    <property type="project" value="UniProtKB-ARBA"/>
</dbReference>
<dbReference type="Pfam" id="PF20431">
    <property type="entry name" value="E_motif"/>
    <property type="match status" value="1"/>
</dbReference>
<dbReference type="InterPro" id="IPR002885">
    <property type="entry name" value="PPR_rpt"/>
</dbReference>
<dbReference type="GO" id="GO:0008270">
    <property type="term" value="F:zinc ion binding"/>
    <property type="evidence" value="ECO:0007669"/>
    <property type="project" value="InterPro"/>
</dbReference>